<name>A0A4U7NA24_9RHOB</name>
<dbReference type="OrthoDB" id="197461at2"/>
<dbReference type="RefSeq" id="WP_138015372.1">
    <property type="nucleotide sequence ID" value="NZ_SULI01000004.1"/>
</dbReference>
<evidence type="ECO:0000313" key="3">
    <source>
        <dbReference type="EMBL" id="TKZ21544.1"/>
    </source>
</evidence>
<feature type="transmembrane region" description="Helical" evidence="1">
    <location>
        <begin position="12"/>
        <end position="29"/>
    </location>
</feature>
<keyword evidence="1" id="KW-1133">Transmembrane helix</keyword>
<evidence type="ECO:0000256" key="1">
    <source>
        <dbReference type="SAM" id="Phobius"/>
    </source>
</evidence>
<feature type="domain" description="DUF2061" evidence="2">
    <location>
        <begin position="8"/>
        <end position="59"/>
    </location>
</feature>
<feature type="transmembrane region" description="Helical" evidence="1">
    <location>
        <begin position="35"/>
        <end position="54"/>
    </location>
</feature>
<dbReference type="InterPro" id="IPR018638">
    <property type="entry name" value="DUF2061_membrane"/>
</dbReference>
<sequence length="68" mass="7321">METRRRSLLKALIWNAIGLATMGAVGFIATGSLAVGGQMALINTAVGLSLYLVYERIWANIGWGRKTP</sequence>
<keyword evidence="1" id="KW-0812">Transmembrane</keyword>
<evidence type="ECO:0000259" key="2">
    <source>
        <dbReference type="Pfam" id="PF09834"/>
    </source>
</evidence>
<dbReference type="Pfam" id="PF09834">
    <property type="entry name" value="DUF2061"/>
    <property type="match status" value="1"/>
</dbReference>
<dbReference type="AlphaFoldDB" id="A0A4U7NA24"/>
<gene>
    <name evidence="3" type="ORF">FAP39_05425</name>
</gene>
<reference evidence="3 4" key="1">
    <citation type="submission" date="2019-04" db="EMBL/GenBank/DDBJ databases">
        <title>Genome sequence of Pelagicola litoralis CL-ES2.</title>
        <authorList>
            <person name="Cao J."/>
        </authorList>
    </citation>
    <scope>NUCLEOTIDE SEQUENCE [LARGE SCALE GENOMIC DNA]</scope>
    <source>
        <strain evidence="3 4">CL-ES2</strain>
    </source>
</reference>
<proteinExistence type="predicted"/>
<comment type="caution">
    <text evidence="3">The sequence shown here is derived from an EMBL/GenBank/DDBJ whole genome shotgun (WGS) entry which is preliminary data.</text>
</comment>
<keyword evidence="1" id="KW-0472">Membrane</keyword>
<evidence type="ECO:0000313" key="4">
    <source>
        <dbReference type="Proteomes" id="UP000306575"/>
    </source>
</evidence>
<keyword evidence="4" id="KW-1185">Reference proteome</keyword>
<protein>
    <submittedName>
        <fullName evidence="3">DUF2061 domain-containing protein</fullName>
    </submittedName>
</protein>
<organism evidence="3 4">
    <name type="scientific">Shimia litoralis</name>
    <dbReference type="NCBI Taxonomy" id="420403"/>
    <lineage>
        <taxon>Bacteria</taxon>
        <taxon>Pseudomonadati</taxon>
        <taxon>Pseudomonadota</taxon>
        <taxon>Alphaproteobacteria</taxon>
        <taxon>Rhodobacterales</taxon>
        <taxon>Roseobacteraceae</taxon>
    </lineage>
</organism>
<dbReference type="EMBL" id="SULI01000004">
    <property type="protein sequence ID" value="TKZ21544.1"/>
    <property type="molecule type" value="Genomic_DNA"/>
</dbReference>
<dbReference type="Proteomes" id="UP000306575">
    <property type="component" value="Unassembled WGS sequence"/>
</dbReference>
<accession>A0A4U7NA24</accession>